<accession>S0G5Q7</accession>
<gene>
    <name evidence="2" type="ORF">Dpo_1c03840</name>
</gene>
<dbReference type="Proteomes" id="UP000014216">
    <property type="component" value="Unassembled WGS sequence"/>
</dbReference>
<protein>
    <recommendedName>
        <fullName evidence="1">DnaJ homologue subfamily C member 28 conserved domain-containing protein</fullName>
    </recommendedName>
</protein>
<dbReference type="PATRIC" id="fig|1286635.3.peg.406"/>
<sequence length="122" mass="13708">MLPGFEKIVEERIKTAQKKGAFDNLAGKGKPFVLEPAHPASDDCRLAYKMLKNAGYLPPEIELKKKITQAELLLQATDAASAQHREITKKLNYLLTKLDFLRGGISPLITDKYQENIIRKLS</sequence>
<proteinExistence type="predicted"/>
<evidence type="ECO:0000313" key="2">
    <source>
        <dbReference type="EMBL" id="EMS81244.1"/>
    </source>
</evidence>
<feature type="domain" description="DnaJ homologue subfamily C member 28 conserved" evidence="1">
    <location>
        <begin position="8"/>
        <end position="73"/>
    </location>
</feature>
<evidence type="ECO:0000313" key="3">
    <source>
        <dbReference type="Proteomes" id="UP000014216"/>
    </source>
</evidence>
<dbReference type="RefSeq" id="WP_006963925.1">
    <property type="nucleotide sequence ID" value="NZ_APJX01000001.1"/>
</dbReference>
<dbReference type="Pfam" id="PF09350">
    <property type="entry name" value="DJC28_CD"/>
    <property type="match status" value="1"/>
</dbReference>
<name>S0G5Q7_9BACT</name>
<dbReference type="PANTHER" id="PTHR39158">
    <property type="entry name" value="OS08G0560600 PROTEIN"/>
    <property type="match status" value="1"/>
</dbReference>
<keyword evidence="3" id="KW-1185">Reference proteome</keyword>
<comment type="caution">
    <text evidence="2">The sequence shown here is derived from an EMBL/GenBank/DDBJ whole genome shotgun (WGS) entry which is preliminary data.</text>
</comment>
<dbReference type="InterPro" id="IPR052573">
    <property type="entry name" value="DnaJ_C_subfamily_28"/>
</dbReference>
<dbReference type="AlphaFoldDB" id="S0G5Q7"/>
<dbReference type="OrthoDB" id="9798476at2"/>
<dbReference type="InterPro" id="IPR018961">
    <property type="entry name" value="DnaJ_homolog_subfam-C_membr-28"/>
</dbReference>
<dbReference type="EMBL" id="APJX01000001">
    <property type="protein sequence ID" value="EMS81244.1"/>
    <property type="molecule type" value="Genomic_DNA"/>
</dbReference>
<organism evidence="2 3">
    <name type="scientific">Desulfotignum phosphitoxidans DSM 13687</name>
    <dbReference type="NCBI Taxonomy" id="1286635"/>
    <lineage>
        <taxon>Bacteria</taxon>
        <taxon>Pseudomonadati</taxon>
        <taxon>Thermodesulfobacteriota</taxon>
        <taxon>Desulfobacteria</taxon>
        <taxon>Desulfobacterales</taxon>
        <taxon>Desulfobacteraceae</taxon>
        <taxon>Desulfotignum</taxon>
    </lineage>
</organism>
<reference evidence="2 3" key="1">
    <citation type="journal article" date="2013" name="Genome Announc.">
        <title>Draft Genome Sequence of Desulfotignum phosphitoxidans DSM 13687 Strain FiPS-3.</title>
        <authorList>
            <person name="Poehlein A."/>
            <person name="Daniel R."/>
            <person name="Simeonova D.D."/>
        </authorList>
    </citation>
    <scope>NUCLEOTIDE SEQUENCE [LARGE SCALE GENOMIC DNA]</scope>
    <source>
        <strain evidence="2 3">DSM 13687</strain>
    </source>
</reference>
<dbReference type="PANTHER" id="PTHR39158:SF1">
    <property type="entry name" value="DNAJ HOMOLOG SUBFAMILY C MEMBER 28"/>
    <property type="match status" value="1"/>
</dbReference>
<evidence type="ECO:0000259" key="1">
    <source>
        <dbReference type="Pfam" id="PF09350"/>
    </source>
</evidence>